<evidence type="ECO:0000256" key="2">
    <source>
        <dbReference type="PROSITE-ProRule" id="PRU00302"/>
    </source>
</evidence>
<evidence type="ECO:0000313" key="6">
    <source>
        <dbReference type="EMBL" id="CAG2232957.1"/>
    </source>
</evidence>
<feature type="chain" id="PRO_5035941098" description="Sushi domain-containing protein" evidence="4">
    <location>
        <begin position="21"/>
        <end position="480"/>
    </location>
</feature>
<dbReference type="AlphaFoldDB" id="A0A8S3THC1"/>
<dbReference type="SUPFAM" id="SSF49899">
    <property type="entry name" value="Concanavalin A-like lectins/glucanases"/>
    <property type="match status" value="1"/>
</dbReference>
<name>A0A8S3THC1_MYTED</name>
<comment type="caution">
    <text evidence="2">Lacks conserved residue(s) required for the propagation of feature annotation.</text>
</comment>
<keyword evidence="2" id="KW-0768">Sushi</keyword>
<proteinExistence type="predicted"/>
<evidence type="ECO:0000259" key="5">
    <source>
        <dbReference type="PROSITE" id="PS50923"/>
    </source>
</evidence>
<keyword evidence="3" id="KW-0812">Transmembrane</keyword>
<protein>
    <recommendedName>
        <fullName evidence="5">Sushi domain-containing protein</fullName>
    </recommendedName>
</protein>
<dbReference type="InterPro" id="IPR013320">
    <property type="entry name" value="ConA-like_dom_sf"/>
</dbReference>
<gene>
    <name evidence="6" type="ORF">MEDL_45697</name>
</gene>
<keyword evidence="1" id="KW-1015">Disulfide bond</keyword>
<dbReference type="InterPro" id="IPR035976">
    <property type="entry name" value="Sushi/SCR/CCP_sf"/>
</dbReference>
<sequence>MRRTSHLLILIHALVLDAKSHRANILNVSREPPSPISFWPISNNLHDTTTKSNRRYAVLNGPSIRVPGVYSSPDFGYVEVNSGNSITIQNIDGNMDGDDAMTWVFYVRMTSPQTATLLQYTGSAALPGFTFGINGNELFVSFLDTNNAPHSFTSELSIPVDGSWVFIGFTFNKLWTNDDHIDLIYFHNGKPKTSTFGLGTNSVSVDAHGDIIIGKALDNKQPFTGDITCIQFYDTSLMGGTLEDSIELCDPTLNTLQGDYTLTGQSGGGGGGGGNGGGGQTTIQGVMLTKDSSLSNGVIVCGNPDKPNNSRLVVQDYYYSNLSAVVCDVGYAVSSGDAIRLCNSSGLWNGTKAVCSLADWKYDPNGGHGNFSHLLVDKSTLSKQRRMLFSVYERHTSKMALGATGIAIMSILCFYLICMDCLSLLRVYNRGVHSGIKKNILQPNKYYDGLSKNLIQATTQEKLFHKRLNFKPTLRLKRKF</sequence>
<feature type="domain" description="Sushi" evidence="5">
    <location>
        <begin position="299"/>
        <end position="357"/>
    </location>
</feature>
<organism evidence="6 7">
    <name type="scientific">Mytilus edulis</name>
    <name type="common">Blue mussel</name>
    <dbReference type="NCBI Taxonomy" id="6550"/>
    <lineage>
        <taxon>Eukaryota</taxon>
        <taxon>Metazoa</taxon>
        <taxon>Spiralia</taxon>
        <taxon>Lophotrochozoa</taxon>
        <taxon>Mollusca</taxon>
        <taxon>Bivalvia</taxon>
        <taxon>Autobranchia</taxon>
        <taxon>Pteriomorphia</taxon>
        <taxon>Mytilida</taxon>
        <taxon>Mytiloidea</taxon>
        <taxon>Mytilidae</taxon>
        <taxon>Mytilinae</taxon>
        <taxon>Mytilus</taxon>
    </lineage>
</organism>
<evidence type="ECO:0000256" key="4">
    <source>
        <dbReference type="SAM" id="SignalP"/>
    </source>
</evidence>
<keyword evidence="3" id="KW-0472">Membrane</keyword>
<reference evidence="6" key="1">
    <citation type="submission" date="2021-03" db="EMBL/GenBank/DDBJ databases">
        <authorList>
            <person name="Bekaert M."/>
        </authorList>
    </citation>
    <scope>NUCLEOTIDE SEQUENCE</scope>
</reference>
<evidence type="ECO:0000256" key="3">
    <source>
        <dbReference type="SAM" id="Phobius"/>
    </source>
</evidence>
<keyword evidence="3" id="KW-1133">Transmembrane helix</keyword>
<dbReference type="PROSITE" id="PS50923">
    <property type="entry name" value="SUSHI"/>
    <property type="match status" value="1"/>
</dbReference>
<feature type="signal peptide" evidence="4">
    <location>
        <begin position="1"/>
        <end position="20"/>
    </location>
</feature>
<keyword evidence="7" id="KW-1185">Reference proteome</keyword>
<comment type="caution">
    <text evidence="6">The sequence shown here is derived from an EMBL/GenBank/DDBJ whole genome shotgun (WGS) entry which is preliminary data.</text>
</comment>
<dbReference type="Pfam" id="PF13385">
    <property type="entry name" value="Laminin_G_3"/>
    <property type="match status" value="1"/>
</dbReference>
<dbReference type="SUPFAM" id="SSF57535">
    <property type="entry name" value="Complement control module/SCR domain"/>
    <property type="match status" value="1"/>
</dbReference>
<dbReference type="Gene3D" id="2.60.120.200">
    <property type="match status" value="1"/>
</dbReference>
<dbReference type="OrthoDB" id="6136369at2759"/>
<dbReference type="Proteomes" id="UP000683360">
    <property type="component" value="Unassembled WGS sequence"/>
</dbReference>
<evidence type="ECO:0000256" key="1">
    <source>
        <dbReference type="ARBA" id="ARBA00023157"/>
    </source>
</evidence>
<dbReference type="EMBL" id="CAJPWZ010002196">
    <property type="protein sequence ID" value="CAG2232957.1"/>
    <property type="molecule type" value="Genomic_DNA"/>
</dbReference>
<evidence type="ECO:0000313" key="7">
    <source>
        <dbReference type="Proteomes" id="UP000683360"/>
    </source>
</evidence>
<keyword evidence="4" id="KW-0732">Signal</keyword>
<dbReference type="Gene3D" id="2.10.70.10">
    <property type="entry name" value="Complement Module, domain 1"/>
    <property type="match status" value="1"/>
</dbReference>
<accession>A0A8S3THC1</accession>
<dbReference type="InterPro" id="IPR000436">
    <property type="entry name" value="Sushi_SCR_CCP_dom"/>
</dbReference>
<feature type="transmembrane region" description="Helical" evidence="3">
    <location>
        <begin position="399"/>
        <end position="428"/>
    </location>
</feature>